<keyword evidence="2" id="KW-1185">Reference proteome</keyword>
<sequence>MPMIERFIRLMVWWFRKWYPIFRLVGEKTGREEYVETAIEVSEENFQNTAEAIGIELEGIDG</sequence>
<name>A0A3N6LJV8_9EURY</name>
<evidence type="ECO:0000313" key="2">
    <source>
        <dbReference type="Proteomes" id="UP000273828"/>
    </source>
</evidence>
<dbReference type="EMBL" id="REFY01000004">
    <property type="protein sequence ID" value="RQG88848.1"/>
    <property type="molecule type" value="Genomic_DNA"/>
</dbReference>
<dbReference type="Proteomes" id="UP000273828">
    <property type="component" value="Unassembled WGS sequence"/>
</dbReference>
<comment type="caution">
    <text evidence="1">The sequence shown here is derived from an EMBL/GenBank/DDBJ whole genome shotgun (WGS) entry which is preliminary data.</text>
</comment>
<evidence type="ECO:0000313" key="1">
    <source>
        <dbReference type="EMBL" id="RQG88848.1"/>
    </source>
</evidence>
<dbReference type="AlphaFoldDB" id="A0A3N6LJV8"/>
<accession>A0A3N6LJV8</accession>
<protein>
    <submittedName>
        <fullName evidence="1">Uncharacterized protein</fullName>
    </submittedName>
</protein>
<reference evidence="1 2" key="1">
    <citation type="submission" date="2018-10" db="EMBL/GenBank/DDBJ databases">
        <title>Natrarchaeobius chitinivorans gen. nov., sp. nov., and Natrarchaeobius haloalkaliphilus sp. nov., alkaliphilic, chitin-utilizing haloarchaea from hypersaline alkaline lakes.</title>
        <authorList>
            <person name="Sorokin D.Y."/>
            <person name="Elcheninov A.G."/>
            <person name="Kostrikina N.A."/>
            <person name="Bale N.J."/>
            <person name="Sinninghe Damste J.S."/>
            <person name="Khijniak T.V."/>
            <person name="Kublanov I.V."/>
            <person name="Toshchakov S.V."/>
        </authorList>
    </citation>
    <scope>NUCLEOTIDE SEQUENCE [LARGE SCALE GENOMIC DNA]</scope>
    <source>
        <strain evidence="1 2">AArcht-Sl</strain>
    </source>
</reference>
<gene>
    <name evidence="1" type="ORF">EA462_10635</name>
</gene>
<organism evidence="1 2">
    <name type="scientific">Natrarchaeobius halalkaliphilus</name>
    <dbReference type="NCBI Taxonomy" id="1679091"/>
    <lineage>
        <taxon>Archaea</taxon>
        <taxon>Methanobacteriati</taxon>
        <taxon>Methanobacteriota</taxon>
        <taxon>Stenosarchaea group</taxon>
        <taxon>Halobacteria</taxon>
        <taxon>Halobacteriales</taxon>
        <taxon>Natrialbaceae</taxon>
        <taxon>Natrarchaeobius</taxon>
    </lineage>
</organism>
<proteinExistence type="predicted"/>